<dbReference type="PANTHER" id="PTHR21377:SF1">
    <property type="entry name" value="PROTEIN FAM210A"/>
    <property type="match status" value="1"/>
</dbReference>
<evidence type="ECO:0000313" key="8">
    <source>
        <dbReference type="EMBL" id="JAC57739.1"/>
    </source>
</evidence>
<dbReference type="EMBL" id="GAKP01001213">
    <property type="protein sequence ID" value="JAC57739.1"/>
    <property type="molecule type" value="Transcribed_RNA"/>
</dbReference>
<feature type="domain" description="DUF1279" evidence="7">
    <location>
        <begin position="95"/>
        <end position="180"/>
    </location>
</feature>
<sequence length="230" mass="26038">MTTLRLMTRIGQPVWQQRQGMQLTVLGNIKYRSWCLLNSHSTTQCISLAPFVSSRHSFSTKKTADLAGKTDTKSSPVLADEDIFGEASKLGIFAKFKLMYKKYWYVLLPVHVVTSIGWFGGFYYLSKSGVDIPLLLQHMHLSESIVERFQNSSMGHYAIAYLCYKVATPLRYAVTLGGTTVSIKYLVQAGHIKPIPSKRELMQMYEKNKADRAAAKLEEIEEKQKTKGNE</sequence>
<comment type="subcellular location">
    <subcellularLocation>
        <location evidence="1">Membrane</location>
        <topology evidence="1">Single-pass membrane protein</topology>
    </subcellularLocation>
</comment>
<accession>A0A034WSY5</accession>
<feature type="transmembrane region" description="Helical" evidence="6">
    <location>
        <begin position="103"/>
        <end position="125"/>
    </location>
</feature>
<evidence type="ECO:0000256" key="4">
    <source>
        <dbReference type="ARBA" id="ARBA00023054"/>
    </source>
</evidence>
<dbReference type="InterPro" id="IPR045866">
    <property type="entry name" value="FAM210A/B-like"/>
</dbReference>
<dbReference type="Pfam" id="PF06916">
    <property type="entry name" value="FAM210A-B_dom"/>
    <property type="match status" value="1"/>
</dbReference>
<keyword evidence="4" id="KW-0175">Coiled coil</keyword>
<dbReference type="GO" id="GO:0005739">
    <property type="term" value="C:mitochondrion"/>
    <property type="evidence" value="ECO:0007669"/>
    <property type="project" value="TreeGrafter"/>
</dbReference>
<dbReference type="KEGG" id="bdr:105225499"/>
<evidence type="ECO:0000256" key="1">
    <source>
        <dbReference type="ARBA" id="ARBA00004167"/>
    </source>
</evidence>
<protein>
    <submittedName>
        <fullName evidence="8">Protein FAM210A</fullName>
    </submittedName>
</protein>
<keyword evidence="3 6" id="KW-1133">Transmembrane helix</keyword>
<evidence type="ECO:0000256" key="2">
    <source>
        <dbReference type="ARBA" id="ARBA00022692"/>
    </source>
</evidence>
<keyword evidence="2 6" id="KW-0812">Transmembrane</keyword>
<proteinExistence type="predicted"/>
<dbReference type="GO" id="GO:0016020">
    <property type="term" value="C:membrane"/>
    <property type="evidence" value="ECO:0007669"/>
    <property type="project" value="UniProtKB-SubCell"/>
</dbReference>
<keyword evidence="5 6" id="KW-0472">Membrane</keyword>
<name>A0A034WSY5_BACDO</name>
<evidence type="ECO:0000256" key="6">
    <source>
        <dbReference type="SAM" id="Phobius"/>
    </source>
</evidence>
<reference evidence="8" key="1">
    <citation type="journal article" date="2014" name="BMC Genomics">
        <title>Characterizing the developmental transcriptome of the oriental fruit fly, Bactrocera dorsalis (Diptera: Tephritidae) through comparative genomic analysis with Drosophila melanogaster utilizing modENCODE datasets.</title>
        <authorList>
            <person name="Geib S.M."/>
            <person name="Calla B."/>
            <person name="Hall B."/>
            <person name="Hou S."/>
            <person name="Manoukis N.C."/>
        </authorList>
    </citation>
    <scope>NUCLEOTIDE SEQUENCE</scope>
    <source>
        <strain evidence="8">Punador</strain>
    </source>
</reference>
<dbReference type="PANTHER" id="PTHR21377">
    <property type="entry name" value="PROTEIN FAM210B, MITOCHONDRIAL"/>
    <property type="match status" value="1"/>
</dbReference>
<dbReference type="RefSeq" id="XP_011202294.2">
    <property type="nucleotide sequence ID" value="XM_011203992.4"/>
</dbReference>
<dbReference type="AlphaFoldDB" id="A0A034WSY5"/>
<evidence type="ECO:0000256" key="3">
    <source>
        <dbReference type="ARBA" id="ARBA00022989"/>
    </source>
</evidence>
<organism evidence="8">
    <name type="scientific">Bactrocera dorsalis</name>
    <name type="common">Oriental fruit fly</name>
    <name type="synonym">Dacus dorsalis</name>
    <dbReference type="NCBI Taxonomy" id="27457"/>
    <lineage>
        <taxon>Eukaryota</taxon>
        <taxon>Metazoa</taxon>
        <taxon>Ecdysozoa</taxon>
        <taxon>Arthropoda</taxon>
        <taxon>Hexapoda</taxon>
        <taxon>Insecta</taxon>
        <taxon>Pterygota</taxon>
        <taxon>Neoptera</taxon>
        <taxon>Endopterygota</taxon>
        <taxon>Diptera</taxon>
        <taxon>Brachycera</taxon>
        <taxon>Muscomorpha</taxon>
        <taxon>Tephritoidea</taxon>
        <taxon>Tephritidae</taxon>
        <taxon>Bactrocera</taxon>
        <taxon>Bactrocera</taxon>
    </lineage>
</organism>
<evidence type="ECO:0000259" key="7">
    <source>
        <dbReference type="Pfam" id="PF06916"/>
    </source>
</evidence>
<evidence type="ECO:0000256" key="5">
    <source>
        <dbReference type="ARBA" id="ARBA00023136"/>
    </source>
</evidence>
<dbReference type="InterPro" id="IPR009688">
    <property type="entry name" value="FAM210A/B-like_dom"/>
</dbReference>
<dbReference type="OrthoDB" id="5874039at2759"/>
<gene>
    <name evidence="8" type="primary">F210A</name>
</gene>